<keyword evidence="8 11" id="KW-1133">Transmembrane helix</keyword>
<comment type="catalytic activity">
    <reaction evidence="1">
        <text>ATP + protein L-histidine = ADP + protein N-phospho-L-histidine.</text>
        <dbReference type="EC" id="2.7.13.3"/>
    </reaction>
</comment>
<dbReference type="AlphaFoldDB" id="U5W444"/>
<keyword evidence="14" id="KW-1185">Reference proteome</keyword>
<evidence type="ECO:0000256" key="1">
    <source>
        <dbReference type="ARBA" id="ARBA00000085"/>
    </source>
</evidence>
<comment type="subcellular location">
    <subcellularLocation>
        <location evidence="2">Cell membrane</location>
    </subcellularLocation>
</comment>
<keyword evidence="10 11" id="KW-0472">Membrane</keyword>
<dbReference type="InterPro" id="IPR050428">
    <property type="entry name" value="TCS_sensor_his_kinase"/>
</dbReference>
<keyword evidence="4" id="KW-0597">Phosphoprotein</keyword>
<dbReference type="InterPro" id="IPR004358">
    <property type="entry name" value="Sig_transdc_His_kin-like_C"/>
</dbReference>
<evidence type="ECO:0000256" key="9">
    <source>
        <dbReference type="ARBA" id="ARBA00023012"/>
    </source>
</evidence>
<dbReference type="Proteomes" id="UP000017746">
    <property type="component" value="Chromosome"/>
</dbReference>
<dbReference type="Gene3D" id="3.30.565.10">
    <property type="entry name" value="Histidine kinase-like ATPase, C-terminal domain"/>
    <property type="match status" value="1"/>
</dbReference>
<dbReference type="InterPro" id="IPR003661">
    <property type="entry name" value="HisK_dim/P_dom"/>
</dbReference>
<evidence type="ECO:0000256" key="11">
    <source>
        <dbReference type="SAM" id="Phobius"/>
    </source>
</evidence>
<dbReference type="RefSeq" id="WP_023560241.1">
    <property type="nucleotide sequence ID" value="NC_022657.1"/>
</dbReference>
<dbReference type="Pfam" id="PF02518">
    <property type="entry name" value="HATPase_c"/>
    <property type="match status" value="1"/>
</dbReference>
<evidence type="ECO:0000256" key="5">
    <source>
        <dbReference type="ARBA" id="ARBA00022679"/>
    </source>
</evidence>
<dbReference type="CDD" id="cd00075">
    <property type="entry name" value="HATPase"/>
    <property type="match status" value="1"/>
</dbReference>
<feature type="domain" description="Histidine kinase" evidence="12">
    <location>
        <begin position="215"/>
        <end position="415"/>
    </location>
</feature>
<protein>
    <recommendedName>
        <fullName evidence="3">histidine kinase</fullName>
        <ecNumber evidence="3">2.7.13.3</ecNumber>
    </recommendedName>
</protein>
<dbReference type="EC" id="2.7.13.3" evidence="3"/>
<keyword evidence="6 11" id="KW-0812">Transmembrane</keyword>
<dbReference type="PROSITE" id="PS50109">
    <property type="entry name" value="HIS_KIN"/>
    <property type="match status" value="1"/>
</dbReference>
<dbReference type="SUPFAM" id="SSF55874">
    <property type="entry name" value="ATPase domain of HSP90 chaperone/DNA topoisomerase II/histidine kinase"/>
    <property type="match status" value="1"/>
</dbReference>
<evidence type="ECO:0000259" key="12">
    <source>
        <dbReference type="PROSITE" id="PS50109"/>
    </source>
</evidence>
<evidence type="ECO:0000313" key="13">
    <source>
        <dbReference type="EMBL" id="AGZ43904.1"/>
    </source>
</evidence>
<evidence type="ECO:0000256" key="7">
    <source>
        <dbReference type="ARBA" id="ARBA00022777"/>
    </source>
</evidence>
<proteinExistence type="predicted"/>
<sequence length="415" mass="43746">MTGSPLDRLRRLPWWLAGWLTAITAVGTIVLAALLIQADTARGEAELDGRLGRVTAAVTRLISYDGTIVTAAVGTDEVNTGCPEFAVLPGPTERFAGHVSRRDCVPVDPGVAARLAAESVGTGRELTGYVRDANGDRARVRVEPFRNTRGQYVGAVVAMDDPAEFHAEHRRFVLLVCAGGLLFLAAVAFAGYVLADRAVRPASAALEQQEVLLADTAHDLRTPVAALRALAETALLQPDQRTELLPRAVDLARRMGTIIDGVLMRARLAAGVESLEVEPLWLDQLVSTVVEETLPGGAEITLTAAPSKVQADAGLVRRAITNLLDNALRHGRVPGQPAIVHITVAGGRVTVADHGPGIDAATAGESFERFKSSGGSSGLGLSIVRWVAQAHGGTLRVYNAEEGGAIFELELPLTA</sequence>
<evidence type="ECO:0000256" key="3">
    <source>
        <dbReference type="ARBA" id="ARBA00012438"/>
    </source>
</evidence>
<feature type="transmembrane region" description="Helical" evidence="11">
    <location>
        <begin position="12"/>
        <end position="36"/>
    </location>
</feature>
<feature type="transmembrane region" description="Helical" evidence="11">
    <location>
        <begin position="172"/>
        <end position="195"/>
    </location>
</feature>
<gene>
    <name evidence="13" type="ORF">AFR_28215</name>
</gene>
<dbReference type="HOGENOM" id="CLU_000445_89_6_11"/>
<name>U5W444_9ACTN</name>
<evidence type="ECO:0000256" key="6">
    <source>
        <dbReference type="ARBA" id="ARBA00022692"/>
    </source>
</evidence>
<dbReference type="PANTHER" id="PTHR45436:SF5">
    <property type="entry name" value="SENSOR HISTIDINE KINASE TRCS"/>
    <property type="match status" value="1"/>
</dbReference>
<dbReference type="SMART" id="SM00387">
    <property type="entry name" value="HATPase_c"/>
    <property type="match status" value="1"/>
</dbReference>
<dbReference type="InterPro" id="IPR005467">
    <property type="entry name" value="His_kinase_dom"/>
</dbReference>
<keyword evidence="5" id="KW-0808">Transferase</keyword>
<evidence type="ECO:0000313" key="14">
    <source>
        <dbReference type="Proteomes" id="UP000017746"/>
    </source>
</evidence>
<dbReference type="OrthoDB" id="5012372at2"/>
<dbReference type="PANTHER" id="PTHR45436">
    <property type="entry name" value="SENSOR HISTIDINE KINASE YKOH"/>
    <property type="match status" value="1"/>
</dbReference>
<dbReference type="STRING" id="1246995.AFR_28215"/>
<evidence type="ECO:0000256" key="8">
    <source>
        <dbReference type="ARBA" id="ARBA00022989"/>
    </source>
</evidence>
<dbReference type="InterPro" id="IPR036097">
    <property type="entry name" value="HisK_dim/P_sf"/>
</dbReference>
<keyword evidence="7 13" id="KW-0418">Kinase</keyword>
<dbReference type="InterPro" id="IPR036890">
    <property type="entry name" value="HATPase_C_sf"/>
</dbReference>
<evidence type="ECO:0000256" key="10">
    <source>
        <dbReference type="ARBA" id="ARBA00023136"/>
    </source>
</evidence>
<dbReference type="eggNOG" id="COG2205">
    <property type="taxonomic scope" value="Bacteria"/>
</dbReference>
<dbReference type="CDD" id="cd00082">
    <property type="entry name" value="HisKA"/>
    <property type="match status" value="1"/>
</dbReference>
<reference evidence="13 14" key="1">
    <citation type="journal article" date="2014" name="J. Biotechnol.">
        <title>Complete genome sequence of the actinobacterium Actinoplanes friuliensis HAG 010964, producer of the lipopeptide antibiotic friulimycin.</title>
        <authorList>
            <person name="Ruckert C."/>
            <person name="Szczepanowski R."/>
            <person name="Albersmeier A."/>
            <person name="Goesmann A."/>
            <person name="Fischer N."/>
            <person name="Steinkamper A."/>
            <person name="Puhler A."/>
            <person name="Biener R."/>
            <person name="Schwartz D."/>
            <person name="Kalinowski J."/>
        </authorList>
    </citation>
    <scope>NUCLEOTIDE SEQUENCE [LARGE SCALE GENOMIC DNA]</scope>
    <source>
        <strain evidence="13 14">DSM 7358</strain>
    </source>
</reference>
<dbReference type="KEGG" id="afs:AFR_28215"/>
<dbReference type="PATRIC" id="fig|1246995.3.peg.5719"/>
<dbReference type="GO" id="GO:0000155">
    <property type="term" value="F:phosphorelay sensor kinase activity"/>
    <property type="evidence" value="ECO:0007669"/>
    <property type="project" value="InterPro"/>
</dbReference>
<evidence type="ECO:0000256" key="2">
    <source>
        <dbReference type="ARBA" id="ARBA00004236"/>
    </source>
</evidence>
<dbReference type="SMART" id="SM00388">
    <property type="entry name" value="HisKA"/>
    <property type="match status" value="1"/>
</dbReference>
<dbReference type="GO" id="GO:0005886">
    <property type="term" value="C:plasma membrane"/>
    <property type="evidence" value="ECO:0007669"/>
    <property type="project" value="UniProtKB-SubCell"/>
</dbReference>
<dbReference type="Pfam" id="PF00512">
    <property type="entry name" value="HisKA"/>
    <property type="match status" value="1"/>
</dbReference>
<dbReference type="Gene3D" id="1.10.287.130">
    <property type="match status" value="1"/>
</dbReference>
<accession>U5W444</accession>
<dbReference type="PRINTS" id="PR00344">
    <property type="entry name" value="BCTRLSENSOR"/>
</dbReference>
<dbReference type="SUPFAM" id="SSF47384">
    <property type="entry name" value="Homodimeric domain of signal transducing histidine kinase"/>
    <property type="match status" value="1"/>
</dbReference>
<dbReference type="InterPro" id="IPR003594">
    <property type="entry name" value="HATPase_dom"/>
</dbReference>
<dbReference type="EMBL" id="CP006272">
    <property type="protein sequence ID" value="AGZ43904.1"/>
    <property type="molecule type" value="Genomic_DNA"/>
</dbReference>
<organism evidence="13 14">
    <name type="scientific">Actinoplanes friuliensis DSM 7358</name>
    <dbReference type="NCBI Taxonomy" id="1246995"/>
    <lineage>
        <taxon>Bacteria</taxon>
        <taxon>Bacillati</taxon>
        <taxon>Actinomycetota</taxon>
        <taxon>Actinomycetes</taxon>
        <taxon>Micromonosporales</taxon>
        <taxon>Micromonosporaceae</taxon>
        <taxon>Actinoplanes</taxon>
    </lineage>
</organism>
<keyword evidence="9" id="KW-0902">Two-component regulatory system</keyword>
<evidence type="ECO:0000256" key="4">
    <source>
        <dbReference type="ARBA" id="ARBA00022553"/>
    </source>
</evidence>